<evidence type="ECO:0000256" key="1">
    <source>
        <dbReference type="SAM" id="Phobius"/>
    </source>
</evidence>
<proteinExistence type="predicted"/>
<dbReference type="Proteomes" id="UP000031307">
    <property type="component" value="Unassembled WGS sequence"/>
</dbReference>
<dbReference type="PATRIC" id="fig|83552.4.peg.529"/>
<protein>
    <submittedName>
        <fullName evidence="2">Uncharacterized protein</fullName>
    </submittedName>
</protein>
<name>A0A0C1EPY1_9BACT</name>
<keyword evidence="1" id="KW-0472">Membrane</keyword>
<evidence type="ECO:0000313" key="3">
    <source>
        <dbReference type="Proteomes" id="UP000031307"/>
    </source>
</evidence>
<dbReference type="EMBL" id="JSAM01000028">
    <property type="protein sequence ID" value="KIA78299.1"/>
    <property type="molecule type" value="Genomic_DNA"/>
</dbReference>
<accession>A0A0C1EPY1</accession>
<comment type="caution">
    <text evidence="2">The sequence shown here is derived from an EMBL/GenBank/DDBJ whole genome shotgun (WGS) entry which is preliminary data.</text>
</comment>
<dbReference type="AlphaFoldDB" id="A0A0C1EPY1"/>
<keyword evidence="1" id="KW-0812">Transmembrane</keyword>
<evidence type="ECO:0000313" key="2">
    <source>
        <dbReference type="EMBL" id="KIA78299.1"/>
    </source>
</evidence>
<keyword evidence="1" id="KW-1133">Transmembrane helix</keyword>
<gene>
    <name evidence="2" type="ORF">DB43_EI00440</name>
</gene>
<organism evidence="2 3">
    <name type="scientific">Parachlamydia acanthamoebae</name>
    <dbReference type="NCBI Taxonomy" id="83552"/>
    <lineage>
        <taxon>Bacteria</taxon>
        <taxon>Pseudomonadati</taxon>
        <taxon>Chlamydiota</taxon>
        <taxon>Chlamydiia</taxon>
        <taxon>Parachlamydiales</taxon>
        <taxon>Parachlamydiaceae</taxon>
        <taxon>Parachlamydia</taxon>
    </lineage>
</organism>
<reference evidence="2 3" key="1">
    <citation type="journal article" date="2014" name="Mol. Biol. Evol.">
        <title>Massive expansion of Ubiquitination-related gene families within the Chlamydiae.</title>
        <authorList>
            <person name="Domman D."/>
            <person name="Collingro A."/>
            <person name="Lagkouvardos I."/>
            <person name="Gehre L."/>
            <person name="Weinmaier T."/>
            <person name="Rattei T."/>
            <person name="Subtil A."/>
            <person name="Horn M."/>
        </authorList>
    </citation>
    <scope>NUCLEOTIDE SEQUENCE [LARGE SCALE GENOMIC DNA]</scope>
    <source>
        <strain evidence="2 3">OEW1</strain>
    </source>
</reference>
<feature type="transmembrane region" description="Helical" evidence="1">
    <location>
        <begin position="106"/>
        <end position="128"/>
    </location>
</feature>
<sequence length="248" mass="29201">MMENNYCNHIDFKNQTNPNLFHFFTKQNISTHFTTKHYPELSHFRSKLDHNRCSFQFQPYTVRKKAVIRYKATFLTLGAIFFVLANVTFFKTLTWSYDLLFGTCNFFKGFICSTAGLLSIIAFSMGFLMRTEKETILYQLSKAKQRLNGMYLKKKIEFGIKHFFSVEEEHLRRSMSLKQAYQETYRKILESKDEALFLSEKIAVDPDLTGEQKENLFNQTALEFIQQTDSVIEQFQMLKPPKAVEKTS</sequence>
<feature type="transmembrane region" description="Helical" evidence="1">
    <location>
        <begin position="72"/>
        <end position="94"/>
    </location>
</feature>